<dbReference type="STRING" id="1044.EH31_04800"/>
<comment type="subcellular location">
    <subcellularLocation>
        <location evidence="1">Cell membrane</location>
        <topology evidence="1">Multi-pass membrane protein</topology>
    </subcellularLocation>
</comment>
<gene>
    <name evidence="8" type="ORF">EH31_04800</name>
</gene>
<reference evidence="8 9" key="1">
    <citation type="submission" date="2014-04" db="EMBL/GenBank/DDBJ databases">
        <title>A comprehensive comparison of genomes of Erythrobacter spp. strains.</title>
        <authorList>
            <person name="Zheng Q."/>
        </authorList>
    </citation>
    <scope>NUCLEOTIDE SEQUENCE [LARGE SCALE GENOMIC DNA]</scope>
    <source>
        <strain evidence="8 9">DSM 6997</strain>
    </source>
</reference>
<dbReference type="GO" id="GO:0005886">
    <property type="term" value="C:plasma membrane"/>
    <property type="evidence" value="ECO:0007669"/>
    <property type="project" value="UniProtKB-SubCell"/>
</dbReference>
<dbReference type="AlphaFoldDB" id="A0A074MEW2"/>
<dbReference type="OrthoDB" id="9793824at2"/>
<name>A0A074MEW2_ERYLO</name>
<keyword evidence="5 6" id="KW-0472">Membrane</keyword>
<sequence length="155" mass="16957">MNYGGFWMRVVAYIIDLVILMALLFPLIFIFGTSTVETADMSFSANAQSDSPLLNLVFTLIGLAYFVGFESSSMQGTPGKRALGLVVTDMDGRRISILRALGRYFAKILSSLILLIGYIMVAFTERKQGLHDMICSTLVVQGKPGETGADPEVFN</sequence>
<organism evidence="8 9">
    <name type="scientific">Erythrobacter longus</name>
    <dbReference type="NCBI Taxonomy" id="1044"/>
    <lineage>
        <taxon>Bacteria</taxon>
        <taxon>Pseudomonadati</taxon>
        <taxon>Pseudomonadota</taxon>
        <taxon>Alphaproteobacteria</taxon>
        <taxon>Sphingomonadales</taxon>
        <taxon>Erythrobacteraceae</taxon>
        <taxon>Erythrobacter/Porphyrobacter group</taxon>
        <taxon>Erythrobacter</taxon>
    </lineage>
</organism>
<dbReference type="RefSeq" id="WP_034958373.1">
    <property type="nucleotide sequence ID" value="NZ_JMIW01000001.1"/>
</dbReference>
<evidence type="ECO:0000313" key="9">
    <source>
        <dbReference type="Proteomes" id="UP000027647"/>
    </source>
</evidence>
<comment type="caution">
    <text evidence="8">The sequence shown here is derived from an EMBL/GenBank/DDBJ whole genome shotgun (WGS) entry which is preliminary data.</text>
</comment>
<feature type="domain" description="RDD" evidence="7">
    <location>
        <begin position="3"/>
        <end position="135"/>
    </location>
</feature>
<evidence type="ECO:0000256" key="5">
    <source>
        <dbReference type="ARBA" id="ARBA00023136"/>
    </source>
</evidence>
<feature type="transmembrane region" description="Helical" evidence="6">
    <location>
        <begin position="52"/>
        <end position="69"/>
    </location>
</feature>
<protein>
    <recommendedName>
        <fullName evidence="7">RDD domain-containing protein</fullName>
    </recommendedName>
</protein>
<keyword evidence="4 6" id="KW-1133">Transmembrane helix</keyword>
<dbReference type="Pfam" id="PF06271">
    <property type="entry name" value="RDD"/>
    <property type="match status" value="1"/>
</dbReference>
<dbReference type="PANTHER" id="PTHR36115">
    <property type="entry name" value="PROLINE-RICH ANTIGEN HOMOLOG-RELATED"/>
    <property type="match status" value="1"/>
</dbReference>
<accession>A0A074MEW2</accession>
<evidence type="ECO:0000256" key="4">
    <source>
        <dbReference type="ARBA" id="ARBA00022989"/>
    </source>
</evidence>
<dbReference type="InterPro" id="IPR051791">
    <property type="entry name" value="Pra-immunoreactive"/>
</dbReference>
<evidence type="ECO:0000256" key="6">
    <source>
        <dbReference type="SAM" id="Phobius"/>
    </source>
</evidence>
<dbReference type="PANTHER" id="PTHR36115:SF9">
    <property type="entry name" value="LMO1584 PROTEIN"/>
    <property type="match status" value="1"/>
</dbReference>
<evidence type="ECO:0000313" key="8">
    <source>
        <dbReference type="EMBL" id="KEO91994.1"/>
    </source>
</evidence>
<keyword evidence="3 6" id="KW-0812">Transmembrane</keyword>
<feature type="transmembrane region" description="Helical" evidence="6">
    <location>
        <begin position="104"/>
        <end position="123"/>
    </location>
</feature>
<feature type="transmembrane region" description="Helical" evidence="6">
    <location>
        <begin position="6"/>
        <end position="31"/>
    </location>
</feature>
<proteinExistence type="predicted"/>
<dbReference type="Proteomes" id="UP000027647">
    <property type="component" value="Unassembled WGS sequence"/>
</dbReference>
<evidence type="ECO:0000256" key="1">
    <source>
        <dbReference type="ARBA" id="ARBA00004651"/>
    </source>
</evidence>
<dbReference type="EMBL" id="JMIW01000001">
    <property type="protein sequence ID" value="KEO91994.1"/>
    <property type="molecule type" value="Genomic_DNA"/>
</dbReference>
<keyword evidence="2" id="KW-1003">Cell membrane</keyword>
<dbReference type="eggNOG" id="COG1714">
    <property type="taxonomic scope" value="Bacteria"/>
</dbReference>
<keyword evidence="9" id="KW-1185">Reference proteome</keyword>
<evidence type="ECO:0000259" key="7">
    <source>
        <dbReference type="Pfam" id="PF06271"/>
    </source>
</evidence>
<evidence type="ECO:0000256" key="3">
    <source>
        <dbReference type="ARBA" id="ARBA00022692"/>
    </source>
</evidence>
<evidence type="ECO:0000256" key="2">
    <source>
        <dbReference type="ARBA" id="ARBA00022475"/>
    </source>
</evidence>
<dbReference type="InterPro" id="IPR010432">
    <property type="entry name" value="RDD"/>
</dbReference>